<accession>A0A6S6SVZ0</accession>
<sequence length="83" mass="9534">MQVLSLTEARNNIKAMFDSVYLDNEEVVIHRKGKESVVVISLDDYNTLRETNYLLRSPVNRQNLLDSLAELRAGKGIERDLLE</sequence>
<reference evidence="3" key="1">
    <citation type="submission" date="2020-01" db="EMBL/GenBank/DDBJ databases">
        <authorList>
            <person name="Meier V. D."/>
            <person name="Meier V D."/>
        </authorList>
    </citation>
    <scope>NUCLEOTIDE SEQUENCE</scope>
    <source>
        <strain evidence="3">HLG_WM_MAG_02</strain>
    </source>
</reference>
<dbReference type="Gene3D" id="3.40.1620.10">
    <property type="entry name" value="YefM-like domain"/>
    <property type="match status" value="1"/>
</dbReference>
<gene>
    <name evidence="3" type="ORF">HELGO_WM15107</name>
</gene>
<evidence type="ECO:0000256" key="1">
    <source>
        <dbReference type="ARBA" id="ARBA00009981"/>
    </source>
</evidence>
<dbReference type="PANTHER" id="PTHR33713:SF6">
    <property type="entry name" value="ANTITOXIN YEFM"/>
    <property type="match status" value="1"/>
</dbReference>
<dbReference type="EMBL" id="CACVAZ010000066">
    <property type="protein sequence ID" value="CAA6811231.1"/>
    <property type="molecule type" value="Genomic_DNA"/>
</dbReference>
<evidence type="ECO:0000256" key="2">
    <source>
        <dbReference type="RuleBase" id="RU362080"/>
    </source>
</evidence>
<dbReference type="PANTHER" id="PTHR33713">
    <property type="entry name" value="ANTITOXIN YAFN-RELATED"/>
    <property type="match status" value="1"/>
</dbReference>
<dbReference type="AlphaFoldDB" id="A0A6S6SVZ0"/>
<protein>
    <recommendedName>
        <fullName evidence="2">Antitoxin</fullName>
    </recommendedName>
</protein>
<dbReference type="Gene3D" id="6.10.250.330">
    <property type="match status" value="1"/>
</dbReference>
<dbReference type="InterPro" id="IPR036165">
    <property type="entry name" value="YefM-like_sf"/>
</dbReference>
<evidence type="ECO:0000313" key="3">
    <source>
        <dbReference type="EMBL" id="CAA6811231.1"/>
    </source>
</evidence>
<comment type="function">
    <text evidence="2">Antitoxin component of a type II toxin-antitoxin (TA) system.</text>
</comment>
<name>A0A6S6SVZ0_9BACT</name>
<proteinExistence type="inferred from homology"/>
<dbReference type="NCBIfam" id="TIGR01552">
    <property type="entry name" value="phd_fam"/>
    <property type="match status" value="1"/>
</dbReference>
<dbReference type="InterPro" id="IPR006442">
    <property type="entry name" value="Antitoxin_Phd/YefM"/>
</dbReference>
<dbReference type="InterPro" id="IPR051405">
    <property type="entry name" value="phD/YefM_antitoxin"/>
</dbReference>
<dbReference type="SUPFAM" id="SSF143120">
    <property type="entry name" value="YefM-like"/>
    <property type="match status" value="1"/>
</dbReference>
<dbReference type="Pfam" id="PF02604">
    <property type="entry name" value="PhdYeFM_antitox"/>
    <property type="match status" value="1"/>
</dbReference>
<organism evidence="3">
    <name type="scientific">uncultured Sulfurovum sp</name>
    <dbReference type="NCBI Taxonomy" id="269237"/>
    <lineage>
        <taxon>Bacteria</taxon>
        <taxon>Pseudomonadati</taxon>
        <taxon>Campylobacterota</taxon>
        <taxon>Epsilonproteobacteria</taxon>
        <taxon>Campylobacterales</taxon>
        <taxon>Sulfurovaceae</taxon>
        <taxon>Sulfurovum</taxon>
        <taxon>environmental samples</taxon>
    </lineage>
</organism>
<comment type="similarity">
    <text evidence="1 2">Belongs to the phD/YefM antitoxin family.</text>
</comment>